<sequence length="359" mass="39962">MSYQPLSSRVSGDVDHPQHNHHTQASESTERGLEDTVSLTSTTDTLPVLQDDRRSQRASIDASEEVPSIPSFATPSHTSKSSIEYQEDAIATGKLSDMPSTTNASNAGHDVKTLTGWWWWEILATLVSVICMVLLIALLCVIRETPLSRWTWQLEPNSVISILTTDSKTALMVPVAACLSQLKWKHVQQPQPLSHMQVFDDASRGPYGSLIMAWKLRFRSPVGWALAFVTIVALGIGPSAQNVLWIHNAEVEFTNTSGNVAEIGRADAIYSKAFTRSKYYDRKSNEPATKRPSVSSNLQTLLCRVCVDDQQRYACDSSGHRQWINRNTNSAKLCVPQRLDISLGYVLESWCMQHLSKCD</sequence>
<accession>A0A8H6K5N6</accession>
<feature type="compositionally biased region" description="Polar residues" evidence="1">
    <location>
        <begin position="71"/>
        <end position="83"/>
    </location>
</feature>
<evidence type="ECO:0000313" key="4">
    <source>
        <dbReference type="Proteomes" id="UP000654918"/>
    </source>
</evidence>
<keyword evidence="2" id="KW-1133">Transmembrane helix</keyword>
<gene>
    <name evidence="3" type="ORF">CPLU01_10399</name>
</gene>
<dbReference type="AlphaFoldDB" id="A0A8H6K5N6"/>
<feature type="region of interest" description="Disordered" evidence="1">
    <location>
        <begin position="1"/>
        <end position="83"/>
    </location>
</feature>
<dbReference type="PANTHER" id="PTHR35394:SF5">
    <property type="entry name" value="DUF3176 DOMAIN-CONTAINING PROTEIN"/>
    <property type="match status" value="1"/>
</dbReference>
<protein>
    <submittedName>
        <fullName evidence="3">Uncharacterized protein</fullName>
    </submittedName>
</protein>
<feature type="compositionally biased region" description="Low complexity" evidence="1">
    <location>
        <begin position="35"/>
        <end position="48"/>
    </location>
</feature>
<dbReference type="PANTHER" id="PTHR35394">
    <property type="entry name" value="DUF3176 DOMAIN-CONTAINING PROTEIN"/>
    <property type="match status" value="1"/>
</dbReference>
<feature type="transmembrane region" description="Helical" evidence="2">
    <location>
        <begin position="222"/>
        <end position="240"/>
    </location>
</feature>
<dbReference type="Proteomes" id="UP000654918">
    <property type="component" value="Unassembled WGS sequence"/>
</dbReference>
<dbReference type="Pfam" id="PF11374">
    <property type="entry name" value="DUF3176"/>
    <property type="match status" value="1"/>
</dbReference>
<keyword evidence="2" id="KW-0812">Transmembrane</keyword>
<organism evidence="3 4">
    <name type="scientific">Colletotrichum plurivorum</name>
    <dbReference type="NCBI Taxonomy" id="2175906"/>
    <lineage>
        <taxon>Eukaryota</taxon>
        <taxon>Fungi</taxon>
        <taxon>Dikarya</taxon>
        <taxon>Ascomycota</taxon>
        <taxon>Pezizomycotina</taxon>
        <taxon>Sordariomycetes</taxon>
        <taxon>Hypocreomycetidae</taxon>
        <taxon>Glomerellales</taxon>
        <taxon>Glomerellaceae</taxon>
        <taxon>Colletotrichum</taxon>
        <taxon>Colletotrichum orchidearum species complex</taxon>
    </lineage>
</organism>
<name>A0A8H6K5N6_9PEZI</name>
<feature type="transmembrane region" description="Helical" evidence="2">
    <location>
        <begin position="117"/>
        <end position="142"/>
    </location>
</feature>
<dbReference type="EMBL" id="WIGO01000178">
    <property type="protein sequence ID" value="KAF6825193.1"/>
    <property type="molecule type" value="Genomic_DNA"/>
</dbReference>
<comment type="caution">
    <text evidence="3">The sequence shown here is derived from an EMBL/GenBank/DDBJ whole genome shotgun (WGS) entry which is preliminary data.</text>
</comment>
<feature type="compositionally biased region" description="Polar residues" evidence="1">
    <location>
        <begin position="1"/>
        <end position="10"/>
    </location>
</feature>
<keyword evidence="4" id="KW-1185">Reference proteome</keyword>
<evidence type="ECO:0000256" key="1">
    <source>
        <dbReference type="SAM" id="MobiDB-lite"/>
    </source>
</evidence>
<evidence type="ECO:0000313" key="3">
    <source>
        <dbReference type="EMBL" id="KAF6825193.1"/>
    </source>
</evidence>
<keyword evidence="2" id="KW-0472">Membrane</keyword>
<reference evidence="3" key="1">
    <citation type="journal article" date="2020" name="Phytopathology">
        <title>Genome Sequence Resources of Colletotrichum truncatum, C. plurivorum, C. musicola, and C. sojae: Four Species Pathogenic to Soybean (Glycine max).</title>
        <authorList>
            <person name="Rogerio F."/>
            <person name="Boufleur T.R."/>
            <person name="Ciampi-Guillardi M."/>
            <person name="Sukno S.A."/>
            <person name="Thon M.R."/>
            <person name="Massola Junior N.S."/>
            <person name="Baroncelli R."/>
        </authorList>
    </citation>
    <scope>NUCLEOTIDE SEQUENCE</scope>
    <source>
        <strain evidence="3">LFN00145</strain>
    </source>
</reference>
<dbReference type="InterPro" id="IPR021514">
    <property type="entry name" value="DUF3176"/>
</dbReference>
<proteinExistence type="predicted"/>
<evidence type="ECO:0000256" key="2">
    <source>
        <dbReference type="SAM" id="Phobius"/>
    </source>
</evidence>